<comment type="subcellular location">
    <subcellularLocation>
        <location evidence="1 10">Cell membrane</location>
        <topology evidence="1 10">Multi-pass membrane protein</topology>
    </subcellularLocation>
</comment>
<keyword evidence="9 10" id="KW-0807">Transducer</keyword>
<evidence type="ECO:0000256" key="9">
    <source>
        <dbReference type="ARBA" id="ARBA00023224"/>
    </source>
</evidence>
<gene>
    <name evidence="11" type="ORF">KPH14_002610</name>
</gene>
<evidence type="ECO:0000256" key="4">
    <source>
        <dbReference type="ARBA" id="ARBA00022692"/>
    </source>
</evidence>
<comment type="caution">
    <text evidence="11">The sequence shown here is derived from an EMBL/GenBank/DDBJ whole genome shotgun (WGS) entry which is preliminary data.</text>
</comment>
<keyword evidence="8 10" id="KW-0675">Receptor</keyword>
<feature type="transmembrane region" description="Helical" evidence="10">
    <location>
        <begin position="196"/>
        <end position="217"/>
    </location>
</feature>
<feature type="transmembrane region" description="Helical" evidence="10">
    <location>
        <begin position="38"/>
        <end position="60"/>
    </location>
</feature>
<dbReference type="GO" id="GO:0007165">
    <property type="term" value="P:signal transduction"/>
    <property type="evidence" value="ECO:0007669"/>
    <property type="project" value="UniProtKB-KW"/>
</dbReference>
<evidence type="ECO:0000256" key="1">
    <source>
        <dbReference type="ARBA" id="ARBA00004651"/>
    </source>
</evidence>
<feature type="transmembrane region" description="Helical" evidence="10">
    <location>
        <begin position="295"/>
        <end position="318"/>
    </location>
</feature>
<comment type="caution">
    <text evidence="10">Lacks conserved residue(s) required for the propagation of feature annotation.</text>
</comment>
<dbReference type="EMBL" id="JAIFRP010004522">
    <property type="protein sequence ID" value="KAK2574919.1"/>
    <property type="molecule type" value="Genomic_DNA"/>
</dbReference>
<evidence type="ECO:0000256" key="7">
    <source>
        <dbReference type="ARBA" id="ARBA00023136"/>
    </source>
</evidence>
<evidence type="ECO:0000256" key="10">
    <source>
        <dbReference type="RuleBase" id="RU351113"/>
    </source>
</evidence>
<evidence type="ECO:0000256" key="5">
    <source>
        <dbReference type="ARBA" id="ARBA00022725"/>
    </source>
</evidence>
<feature type="transmembrane region" description="Helical" evidence="10">
    <location>
        <begin position="120"/>
        <end position="141"/>
    </location>
</feature>
<evidence type="ECO:0000313" key="11">
    <source>
        <dbReference type="EMBL" id="KAK2574919.1"/>
    </source>
</evidence>
<dbReference type="Proteomes" id="UP001258017">
    <property type="component" value="Unassembled WGS sequence"/>
</dbReference>
<organism evidence="11 12">
    <name type="scientific">Odynerus spinipes</name>
    <dbReference type="NCBI Taxonomy" id="1348599"/>
    <lineage>
        <taxon>Eukaryota</taxon>
        <taxon>Metazoa</taxon>
        <taxon>Ecdysozoa</taxon>
        <taxon>Arthropoda</taxon>
        <taxon>Hexapoda</taxon>
        <taxon>Insecta</taxon>
        <taxon>Pterygota</taxon>
        <taxon>Neoptera</taxon>
        <taxon>Endopterygota</taxon>
        <taxon>Hymenoptera</taxon>
        <taxon>Apocrita</taxon>
        <taxon>Aculeata</taxon>
        <taxon>Vespoidea</taxon>
        <taxon>Vespidae</taxon>
        <taxon>Eumeninae</taxon>
        <taxon>Odynerus</taxon>
    </lineage>
</organism>
<dbReference type="PANTHER" id="PTHR21137:SF35">
    <property type="entry name" value="ODORANT RECEPTOR 19A-RELATED"/>
    <property type="match status" value="1"/>
</dbReference>
<dbReference type="InterPro" id="IPR004117">
    <property type="entry name" value="7tm6_olfct_rcpt"/>
</dbReference>
<reference evidence="11" key="1">
    <citation type="submission" date="2021-08" db="EMBL/GenBank/DDBJ databases">
        <authorList>
            <person name="Misof B."/>
            <person name="Oliver O."/>
            <person name="Podsiadlowski L."/>
            <person name="Donath A."/>
            <person name="Peters R."/>
            <person name="Mayer C."/>
            <person name="Rust J."/>
            <person name="Gunkel S."/>
            <person name="Lesny P."/>
            <person name="Martin S."/>
            <person name="Oeyen J.P."/>
            <person name="Petersen M."/>
            <person name="Panagiotis P."/>
            <person name="Wilbrandt J."/>
            <person name="Tanja T."/>
        </authorList>
    </citation>
    <scope>NUCLEOTIDE SEQUENCE</scope>
    <source>
        <strain evidence="11">GBR_01_08_01A</strain>
        <tissue evidence="11">Thorax + abdomen</tissue>
    </source>
</reference>
<sequence length="393" mass="44904">MKKKDSIEIVDVFVLHEWYYKIGGVWPLKRDYIKFGMFVVYSLINIIAAYIDTIAVFGNLHLMVENLLETLVITMSLFMVLVVYFHPSLSELITTVKNEIAKEDYQTNEERSLYYAYNRIAYGLSKVAMTSSVITVMAMYMKPLPSVVHALYKSLGNNGTPVDADVLVIPFKGMAVLNITDIRIYFVLYVYRLPCVYLGICHTLTICFILSLVLHICGKLSIIKQRVQMFDTSSKNKLDTAIRHHVQIHLQLIDMVKLIEDIFQYILLLDLVQTSVRLGLSSYVALTSKDAGSEFLAMCTFASYASLLFVLLYVYCFVGEYLTQESKDLTEAYYQCNWQEMPLSCKSSLLICMISSQTHLNFTAGKFYKFSLYGFTGIVKTSMAYLSMLRTVI</sequence>
<evidence type="ECO:0000256" key="2">
    <source>
        <dbReference type="ARBA" id="ARBA00022475"/>
    </source>
</evidence>
<reference evidence="11" key="2">
    <citation type="journal article" date="2023" name="Commun. Biol.">
        <title>Intrasexual cuticular hydrocarbon dimorphism in a wasp sheds light on hydrocarbon biosynthesis genes in Hymenoptera.</title>
        <authorList>
            <person name="Moris V.C."/>
            <person name="Podsiadlowski L."/>
            <person name="Martin S."/>
            <person name="Oeyen J.P."/>
            <person name="Donath A."/>
            <person name="Petersen M."/>
            <person name="Wilbrandt J."/>
            <person name="Misof B."/>
            <person name="Liedtke D."/>
            <person name="Thamm M."/>
            <person name="Scheiner R."/>
            <person name="Schmitt T."/>
            <person name="Niehuis O."/>
        </authorList>
    </citation>
    <scope>NUCLEOTIDE SEQUENCE</scope>
    <source>
        <strain evidence="11">GBR_01_08_01A</strain>
    </source>
</reference>
<dbReference type="GO" id="GO:0005549">
    <property type="term" value="F:odorant binding"/>
    <property type="evidence" value="ECO:0007669"/>
    <property type="project" value="InterPro"/>
</dbReference>
<dbReference type="Pfam" id="PF02949">
    <property type="entry name" value="7tm_6"/>
    <property type="match status" value="1"/>
</dbReference>
<comment type="similarity">
    <text evidence="10">Belongs to the insect chemoreceptor superfamily. Heteromeric odorant receptor channel (TC 1.A.69) family.</text>
</comment>
<accession>A0AAD9R884</accession>
<dbReference type="PANTHER" id="PTHR21137">
    <property type="entry name" value="ODORANT RECEPTOR"/>
    <property type="match status" value="1"/>
</dbReference>
<keyword evidence="7 10" id="KW-0472">Membrane</keyword>
<evidence type="ECO:0000256" key="6">
    <source>
        <dbReference type="ARBA" id="ARBA00022989"/>
    </source>
</evidence>
<keyword evidence="3 10" id="KW-0716">Sensory transduction</keyword>
<keyword evidence="2" id="KW-1003">Cell membrane</keyword>
<name>A0AAD9R884_9HYME</name>
<evidence type="ECO:0000256" key="8">
    <source>
        <dbReference type="ARBA" id="ARBA00023170"/>
    </source>
</evidence>
<keyword evidence="5 10" id="KW-0552">Olfaction</keyword>
<feature type="transmembrane region" description="Helical" evidence="10">
    <location>
        <begin position="66"/>
        <end position="85"/>
    </location>
</feature>
<evidence type="ECO:0000256" key="3">
    <source>
        <dbReference type="ARBA" id="ARBA00022606"/>
    </source>
</evidence>
<keyword evidence="6 10" id="KW-1133">Transmembrane helix</keyword>
<keyword evidence="4 10" id="KW-0812">Transmembrane</keyword>
<protein>
    <recommendedName>
        <fullName evidence="10">Odorant receptor</fullName>
    </recommendedName>
</protein>
<dbReference type="GO" id="GO:0004984">
    <property type="term" value="F:olfactory receptor activity"/>
    <property type="evidence" value="ECO:0007669"/>
    <property type="project" value="InterPro"/>
</dbReference>
<keyword evidence="12" id="KW-1185">Reference proteome</keyword>
<dbReference type="AlphaFoldDB" id="A0AAD9R884"/>
<proteinExistence type="inferred from homology"/>
<dbReference type="GO" id="GO:0005886">
    <property type="term" value="C:plasma membrane"/>
    <property type="evidence" value="ECO:0007669"/>
    <property type="project" value="UniProtKB-SubCell"/>
</dbReference>
<evidence type="ECO:0000313" key="12">
    <source>
        <dbReference type="Proteomes" id="UP001258017"/>
    </source>
</evidence>